<accession>A0A6M0IEE4</accession>
<gene>
    <name evidence="1" type="ORF">GK091_07190</name>
</gene>
<reference evidence="1 2" key="1">
    <citation type="submission" date="2020-02" db="EMBL/GenBank/DDBJ databases">
        <title>Draft genome sequence of two Spirosoma agri KCTC 52727 and Spirosoma terrae KCTC 52035.</title>
        <authorList>
            <person name="Rojas J."/>
            <person name="Ambika Manirajan B."/>
            <person name="Ratering S."/>
            <person name="Suarez C."/>
            <person name="Schnell S."/>
        </authorList>
    </citation>
    <scope>NUCLEOTIDE SEQUENCE [LARGE SCALE GENOMIC DNA]</scope>
    <source>
        <strain evidence="1 2">KCTC 52727</strain>
    </source>
</reference>
<sequence>MAQSETLGGHNSNKKACSAGCMRQIAHLVAEWFWLVGQFAVDTRTAERGIRKLISQHLGGSVILYMEEQLLPTSVTPEWFEYPESVLVLLKLGLLNIKPWKVLTGEQLLAYNSRYAQKQIVPFAIRLDNDDIVCWSLKHDKKLVLWDETEMGFKSDEVYKDVWAWLTVATQDMIDFHS</sequence>
<proteinExistence type="predicted"/>
<organism evidence="1 2">
    <name type="scientific">Spirosoma agri</name>
    <dbReference type="NCBI Taxonomy" id="1987381"/>
    <lineage>
        <taxon>Bacteria</taxon>
        <taxon>Pseudomonadati</taxon>
        <taxon>Bacteroidota</taxon>
        <taxon>Cytophagia</taxon>
        <taxon>Cytophagales</taxon>
        <taxon>Cytophagaceae</taxon>
        <taxon>Spirosoma</taxon>
    </lineage>
</organism>
<keyword evidence="2" id="KW-1185">Reference proteome</keyword>
<evidence type="ECO:0008006" key="3">
    <source>
        <dbReference type="Google" id="ProtNLM"/>
    </source>
</evidence>
<dbReference type="EMBL" id="JAAGNZ010000001">
    <property type="protein sequence ID" value="NEU66660.1"/>
    <property type="molecule type" value="Genomic_DNA"/>
</dbReference>
<dbReference type="AlphaFoldDB" id="A0A6M0IEE4"/>
<evidence type="ECO:0000313" key="2">
    <source>
        <dbReference type="Proteomes" id="UP000477386"/>
    </source>
</evidence>
<comment type="caution">
    <text evidence="1">The sequence shown here is derived from an EMBL/GenBank/DDBJ whole genome shotgun (WGS) entry which is preliminary data.</text>
</comment>
<protein>
    <recommendedName>
        <fullName evidence="3">SMI1/KNR4 family protein</fullName>
    </recommendedName>
</protein>
<dbReference type="Proteomes" id="UP000477386">
    <property type="component" value="Unassembled WGS sequence"/>
</dbReference>
<name>A0A6M0IEE4_9BACT</name>
<evidence type="ECO:0000313" key="1">
    <source>
        <dbReference type="EMBL" id="NEU66660.1"/>
    </source>
</evidence>